<comment type="similarity">
    <text evidence="2">Belongs to the mitochondrion-specific ribosomal protein mL49 family.</text>
</comment>
<evidence type="ECO:0000313" key="9">
    <source>
        <dbReference type="Proteomes" id="UP000762676"/>
    </source>
</evidence>
<evidence type="ECO:0000313" key="8">
    <source>
        <dbReference type="EMBL" id="GFR69225.1"/>
    </source>
</evidence>
<dbReference type="InterPro" id="IPR007740">
    <property type="entry name" value="Ribosomal_mL49"/>
</dbReference>
<dbReference type="FunFam" id="3.30.780.10:FF:000009">
    <property type="entry name" value="39S ribosomal protein L49, mitochondrial"/>
    <property type="match status" value="1"/>
</dbReference>
<evidence type="ECO:0000256" key="3">
    <source>
        <dbReference type="ARBA" id="ARBA00022980"/>
    </source>
</evidence>
<comment type="caution">
    <text evidence="8">The sequence shown here is derived from an EMBL/GenBank/DDBJ whole genome shotgun (WGS) entry which is preliminary data.</text>
</comment>
<organism evidence="8 9">
    <name type="scientific">Elysia marginata</name>
    <dbReference type="NCBI Taxonomy" id="1093978"/>
    <lineage>
        <taxon>Eukaryota</taxon>
        <taxon>Metazoa</taxon>
        <taxon>Spiralia</taxon>
        <taxon>Lophotrochozoa</taxon>
        <taxon>Mollusca</taxon>
        <taxon>Gastropoda</taxon>
        <taxon>Heterobranchia</taxon>
        <taxon>Euthyneura</taxon>
        <taxon>Panpulmonata</taxon>
        <taxon>Sacoglossa</taxon>
        <taxon>Placobranchoidea</taxon>
        <taxon>Plakobranchidae</taxon>
        <taxon>Elysia</taxon>
    </lineage>
</organism>
<protein>
    <recommendedName>
        <fullName evidence="6">Large ribosomal subunit protein mL49</fullName>
    </recommendedName>
    <alternativeName>
        <fullName evidence="7">39S ribosomal protein L49, mitochondrial</fullName>
    </alternativeName>
</protein>
<gene>
    <name evidence="8" type="ORF">ElyMa_000297200</name>
</gene>
<dbReference type="Gene3D" id="3.30.780.10">
    <property type="entry name" value="SUI1-like domain"/>
    <property type="match status" value="1"/>
</dbReference>
<evidence type="ECO:0000256" key="2">
    <source>
        <dbReference type="ARBA" id="ARBA00005677"/>
    </source>
</evidence>
<dbReference type="GO" id="GO:0003735">
    <property type="term" value="F:structural constituent of ribosome"/>
    <property type="evidence" value="ECO:0007669"/>
    <property type="project" value="InterPro"/>
</dbReference>
<keyword evidence="3 8" id="KW-0689">Ribosomal protein</keyword>
<keyword evidence="9" id="KW-1185">Reference proteome</keyword>
<dbReference type="PANTHER" id="PTHR13477">
    <property type="entry name" value="MITOCHONDRIAL 39S RIBOSOMAL PROTEIN L49"/>
    <property type="match status" value="1"/>
</dbReference>
<accession>A0AAV4F8B0</accession>
<reference evidence="8 9" key="1">
    <citation type="journal article" date="2021" name="Elife">
        <title>Chloroplast acquisition without the gene transfer in kleptoplastic sea slugs, Plakobranchus ocellatus.</title>
        <authorList>
            <person name="Maeda T."/>
            <person name="Takahashi S."/>
            <person name="Yoshida T."/>
            <person name="Shimamura S."/>
            <person name="Takaki Y."/>
            <person name="Nagai Y."/>
            <person name="Toyoda A."/>
            <person name="Suzuki Y."/>
            <person name="Arimoto A."/>
            <person name="Ishii H."/>
            <person name="Satoh N."/>
            <person name="Nishiyama T."/>
            <person name="Hasebe M."/>
            <person name="Maruyama T."/>
            <person name="Minagawa J."/>
            <person name="Obokata J."/>
            <person name="Shigenobu S."/>
        </authorList>
    </citation>
    <scope>NUCLEOTIDE SEQUENCE [LARGE SCALE GENOMIC DNA]</scope>
</reference>
<name>A0AAV4F8B0_9GAST</name>
<dbReference type="EMBL" id="BMAT01000601">
    <property type="protein sequence ID" value="GFR69225.1"/>
    <property type="molecule type" value="Genomic_DNA"/>
</dbReference>
<evidence type="ECO:0000256" key="5">
    <source>
        <dbReference type="ARBA" id="ARBA00023274"/>
    </source>
</evidence>
<keyword evidence="5" id="KW-0687">Ribonucleoprotein</keyword>
<dbReference type="PANTHER" id="PTHR13477:SF0">
    <property type="entry name" value="LARGE RIBOSOMAL SUBUNIT PROTEIN ML49"/>
    <property type="match status" value="1"/>
</dbReference>
<evidence type="ECO:0000256" key="4">
    <source>
        <dbReference type="ARBA" id="ARBA00023128"/>
    </source>
</evidence>
<evidence type="ECO:0000256" key="6">
    <source>
        <dbReference type="ARBA" id="ARBA00035191"/>
    </source>
</evidence>
<proteinExistence type="inferred from homology"/>
<dbReference type="AlphaFoldDB" id="A0AAV4F8B0"/>
<evidence type="ECO:0000256" key="7">
    <source>
        <dbReference type="ARBA" id="ARBA00035545"/>
    </source>
</evidence>
<dbReference type="Pfam" id="PF05046">
    <property type="entry name" value="Img2"/>
    <property type="match status" value="1"/>
</dbReference>
<keyword evidence="4" id="KW-0496">Mitochondrion</keyword>
<dbReference type="Proteomes" id="UP000762676">
    <property type="component" value="Unassembled WGS sequence"/>
</dbReference>
<comment type="subcellular location">
    <subcellularLocation>
        <location evidence="1">Mitochondrion</location>
    </subcellularLocation>
</comment>
<dbReference type="GO" id="GO:0005762">
    <property type="term" value="C:mitochondrial large ribosomal subunit"/>
    <property type="evidence" value="ECO:0007669"/>
    <property type="project" value="TreeGrafter"/>
</dbReference>
<dbReference type="GO" id="GO:0006412">
    <property type="term" value="P:translation"/>
    <property type="evidence" value="ECO:0007669"/>
    <property type="project" value="InterPro"/>
</dbReference>
<evidence type="ECO:0000256" key="1">
    <source>
        <dbReference type="ARBA" id="ARBA00004173"/>
    </source>
</evidence>
<sequence length="182" mass="21300">MTSPDLWSHSQALFSFQVSPYRLLFSRQQSTSSSARSDELNQSDLIRDFKISYEEFKYVEEILPSPTVPEIKEHAQYPTPSGWFPPNESLQAEQKYLVRRTKNHMLPVYFHTQETWYGIAHYVSIQKIEGDIWALESDVREHILKSTGQKMVNTQVHEVGRFIRVRGQHRELIANFLLGRGM</sequence>